<dbReference type="OrthoDB" id="9814407at2"/>
<protein>
    <recommendedName>
        <fullName evidence="2">YCII-related domain-containing protein</fullName>
    </recommendedName>
</protein>
<dbReference type="EMBL" id="CP030862">
    <property type="protein sequence ID" value="AXE23837.1"/>
    <property type="molecule type" value="Genomic_DNA"/>
</dbReference>
<organism evidence="3 4">
    <name type="scientific">Streptomyces globosus</name>
    <dbReference type="NCBI Taxonomy" id="68209"/>
    <lineage>
        <taxon>Bacteria</taxon>
        <taxon>Bacillati</taxon>
        <taxon>Actinomycetota</taxon>
        <taxon>Actinomycetes</taxon>
        <taxon>Kitasatosporales</taxon>
        <taxon>Streptomycetaceae</taxon>
        <taxon>Streptomyces</taxon>
    </lineage>
</organism>
<reference evidence="3 4" key="1">
    <citation type="submission" date="2018-01" db="EMBL/GenBank/DDBJ databases">
        <title>Draft genome Sequence of streptomyces globosus LZH-48.</title>
        <authorList>
            <person name="Ran K."/>
            <person name="Li Z."/>
            <person name="Wei S."/>
            <person name="Dong R."/>
        </authorList>
    </citation>
    <scope>NUCLEOTIDE SEQUENCE [LARGE SCALE GENOMIC DNA]</scope>
    <source>
        <strain evidence="3 4">LZH-48</strain>
    </source>
</reference>
<keyword evidence="4" id="KW-1185">Reference proteome</keyword>
<dbReference type="InterPro" id="IPR011008">
    <property type="entry name" value="Dimeric_a/b-barrel"/>
</dbReference>
<dbReference type="RefSeq" id="WP_114055016.1">
    <property type="nucleotide sequence ID" value="NZ_CP030862.1"/>
</dbReference>
<dbReference type="PANTHER" id="PTHR37828:SF1">
    <property type="entry name" value="YCII-RELATED DOMAIN-CONTAINING PROTEIN"/>
    <property type="match status" value="1"/>
</dbReference>
<proteinExistence type="inferred from homology"/>
<dbReference type="Gene3D" id="3.30.70.1060">
    <property type="entry name" value="Dimeric alpha+beta barrel"/>
    <property type="match status" value="1"/>
</dbReference>
<dbReference type="InterPro" id="IPR005545">
    <property type="entry name" value="YCII"/>
</dbReference>
<dbReference type="AlphaFoldDB" id="A0A344TYW6"/>
<evidence type="ECO:0000259" key="2">
    <source>
        <dbReference type="Pfam" id="PF03795"/>
    </source>
</evidence>
<evidence type="ECO:0000313" key="4">
    <source>
        <dbReference type="Proteomes" id="UP000252004"/>
    </source>
</evidence>
<dbReference type="Proteomes" id="UP000252004">
    <property type="component" value="Chromosome"/>
</dbReference>
<gene>
    <name evidence="3" type="ORF">C0216_10525</name>
</gene>
<comment type="similarity">
    <text evidence="1">Belongs to the YciI family.</text>
</comment>
<feature type="domain" description="YCII-related" evidence="2">
    <location>
        <begin position="1"/>
        <end position="81"/>
    </location>
</feature>
<name>A0A344TYW6_9ACTN</name>
<sequence>MFVMELTYIAPLEAVEEQLDAHMAWLDAHYASGVFLASGRKVPRDGGIILASGVSREEIEKIAEEDPFTTAGLCEYRITEFVATKTSPSLSAARETPRG</sequence>
<dbReference type="Pfam" id="PF03795">
    <property type="entry name" value="YCII"/>
    <property type="match status" value="1"/>
</dbReference>
<dbReference type="SUPFAM" id="SSF54909">
    <property type="entry name" value="Dimeric alpha+beta barrel"/>
    <property type="match status" value="1"/>
</dbReference>
<dbReference type="KEGG" id="sgz:C0216_10525"/>
<accession>A0A344TYW6</accession>
<dbReference type="PANTHER" id="PTHR37828">
    <property type="entry name" value="GSR2449 PROTEIN"/>
    <property type="match status" value="1"/>
</dbReference>
<evidence type="ECO:0000313" key="3">
    <source>
        <dbReference type="EMBL" id="AXE23837.1"/>
    </source>
</evidence>
<evidence type="ECO:0000256" key="1">
    <source>
        <dbReference type="ARBA" id="ARBA00007689"/>
    </source>
</evidence>